<feature type="non-terminal residue" evidence="1">
    <location>
        <position position="1"/>
    </location>
</feature>
<gene>
    <name evidence="1" type="ORF">S01H1_54492</name>
</gene>
<comment type="caution">
    <text evidence="1">The sequence shown here is derived from an EMBL/GenBank/DDBJ whole genome shotgun (WGS) entry which is preliminary data.</text>
</comment>
<organism evidence="1">
    <name type="scientific">marine sediment metagenome</name>
    <dbReference type="NCBI Taxonomy" id="412755"/>
    <lineage>
        <taxon>unclassified sequences</taxon>
        <taxon>metagenomes</taxon>
        <taxon>ecological metagenomes</taxon>
    </lineage>
</organism>
<reference evidence="1" key="1">
    <citation type="journal article" date="2014" name="Front. Microbiol.">
        <title>High frequency of phylogenetically diverse reductive dehalogenase-homologous genes in deep subseafloor sedimentary metagenomes.</title>
        <authorList>
            <person name="Kawai M."/>
            <person name="Futagami T."/>
            <person name="Toyoda A."/>
            <person name="Takaki Y."/>
            <person name="Nishi S."/>
            <person name="Hori S."/>
            <person name="Arai W."/>
            <person name="Tsubouchi T."/>
            <person name="Morono Y."/>
            <person name="Uchiyama I."/>
            <person name="Ito T."/>
            <person name="Fujiyama A."/>
            <person name="Inagaki F."/>
            <person name="Takami H."/>
        </authorList>
    </citation>
    <scope>NUCLEOTIDE SEQUENCE</scope>
    <source>
        <strain evidence="1">Expedition CK06-06</strain>
    </source>
</reference>
<dbReference type="AlphaFoldDB" id="X0W2X3"/>
<sequence>DRYVRFLPTDMMWFLKSADRFRVKPGFLQCFSGKVEHILFTGNDYGPLIGYAIENLALLADPHGFRYRFVRSVK</sequence>
<evidence type="ECO:0000313" key="1">
    <source>
        <dbReference type="EMBL" id="GAG17697.1"/>
    </source>
</evidence>
<accession>X0W2X3</accession>
<dbReference type="EMBL" id="BARS01035363">
    <property type="protein sequence ID" value="GAG17697.1"/>
    <property type="molecule type" value="Genomic_DNA"/>
</dbReference>
<proteinExistence type="predicted"/>
<name>X0W2X3_9ZZZZ</name>
<protein>
    <submittedName>
        <fullName evidence="1">Uncharacterized protein</fullName>
    </submittedName>
</protein>